<accession>A0A940S7B0</accession>
<protein>
    <submittedName>
        <fullName evidence="2">Uncharacterized protein</fullName>
    </submittedName>
</protein>
<gene>
    <name evidence="2" type="ORF">J5Y10_08910</name>
</gene>
<keyword evidence="3" id="KW-1185">Reference proteome</keyword>
<dbReference type="AlphaFoldDB" id="A0A940S7B0"/>
<dbReference type="RefSeq" id="WP_209372778.1">
    <property type="nucleotide sequence ID" value="NZ_JAGIZA010000004.1"/>
</dbReference>
<dbReference type="EMBL" id="JAGIZA010000004">
    <property type="protein sequence ID" value="MBP0492897.1"/>
    <property type="molecule type" value="Genomic_DNA"/>
</dbReference>
<evidence type="ECO:0000313" key="3">
    <source>
        <dbReference type="Proteomes" id="UP000677537"/>
    </source>
</evidence>
<dbReference type="Proteomes" id="UP000677537">
    <property type="component" value="Unassembled WGS sequence"/>
</dbReference>
<sequence>MTLDPDQSWPAETMRTVGRAWRAAAGEGKDPLPCVEAAEAAFLAAGGRAEDPRQSVLAIVAHLVRDHGDWMCGPREAWLSRNRRPEPDPWPSIFDPPETVG</sequence>
<feature type="region of interest" description="Disordered" evidence="1">
    <location>
        <begin position="80"/>
        <end position="101"/>
    </location>
</feature>
<evidence type="ECO:0000313" key="2">
    <source>
        <dbReference type="EMBL" id="MBP0492897.1"/>
    </source>
</evidence>
<reference evidence="2" key="1">
    <citation type="submission" date="2021-03" db="EMBL/GenBank/DDBJ databases">
        <authorList>
            <person name="So Y."/>
        </authorList>
    </citation>
    <scope>NUCLEOTIDE SEQUENCE</scope>
    <source>
        <strain evidence="2">SG15</strain>
    </source>
</reference>
<evidence type="ECO:0000256" key="1">
    <source>
        <dbReference type="SAM" id="MobiDB-lite"/>
    </source>
</evidence>
<proteinExistence type="predicted"/>
<organism evidence="2 3">
    <name type="scientific">Roseomonas indoligenes</name>
    <dbReference type="NCBI Taxonomy" id="2820811"/>
    <lineage>
        <taxon>Bacteria</taxon>
        <taxon>Pseudomonadati</taxon>
        <taxon>Pseudomonadota</taxon>
        <taxon>Alphaproteobacteria</taxon>
        <taxon>Acetobacterales</taxon>
        <taxon>Roseomonadaceae</taxon>
        <taxon>Roseomonas</taxon>
    </lineage>
</organism>
<comment type="caution">
    <text evidence="2">The sequence shown here is derived from an EMBL/GenBank/DDBJ whole genome shotgun (WGS) entry which is preliminary data.</text>
</comment>
<name>A0A940S7B0_9PROT</name>